<evidence type="ECO:0000313" key="3">
    <source>
        <dbReference type="Proteomes" id="UP000045285"/>
    </source>
</evidence>
<keyword evidence="2" id="KW-0540">Nuclease</keyword>
<accession>A0A090EBC8</accession>
<keyword evidence="3" id="KW-1185">Reference proteome</keyword>
<name>A0A090EBC8_MESPL</name>
<keyword evidence="2" id="KW-0255">Endonuclease</keyword>
<feature type="domain" description="HNH nuclease" evidence="1">
    <location>
        <begin position="211"/>
        <end position="259"/>
    </location>
</feature>
<dbReference type="Pfam" id="PF13391">
    <property type="entry name" value="HNH_2"/>
    <property type="match status" value="1"/>
</dbReference>
<keyword evidence="2" id="KW-0378">Hydrolase</keyword>
<sequence length="314" mass="35097">MIAQGNDVAVRIVVAVTDGDWFNQLRRTPDLTEVNFWSPSPKSFRALQPGELFLFKLHAPINMIVGGGIFASSTIMPLSLAWEAFGTSNGVTSLAEMRSRILRYRKLDPTSTGPVEIGCRILTQPFFLDESRWFPPPQSWSRNIVSFTSYGTDTSEGAALWEAVQEAAAPVNPQLGLAEGPSRFGDPVLIKPRLGQGAFRLLVTDLYGRRCAITKERTLPALEAAHIRPYAEGGEHSPNNGILMRRDIHSLFDQGYVTITPDYRFEVSRRIRDEFENGRHYYELEGSSVTIPSIASQQPDKSALIWHNNNRYLG</sequence>
<evidence type="ECO:0000259" key="1">
    <source>
        <dbReference type="Pfam" id="PF13391"/>
    </source>
</evidence>
<dbReference type="Proteomes" id="UP000045285">
    <property type="component" value="Unassembled WGS sequence"/>
</dbReference>
<reference evidence="3" key="1">
    <citation type="submission" date="2014-08" db="EMBL/GenBank/DDBJ databases">
        <authorList>
            <person name="Moulin L."/>
        </authorList>
    </citation>
    <scope>NUCLEOTIDE SEQUENCE [LARGE SCALE GENOMIC DNA]</scope>
</reference>
<gene>
    <name evidence="2" type="ORF">MPL3356_620023</name>
</gene>
<dbReference type="GO" id="GO:0004519">
    <property type="term" value="F:endonuclease activity"/>
    <property type="evidence" value="ECO:0007669"/>
    <property type="project" value="UniProtKB-KW"/>
</dbReference>
<dbReference type="AlphaFoldDB" id="A0A090EBC8"/>
<protein>
    <submittedName>
        <fullName evidence="2">Restriction endonuclease</fullName>
    </submittedName>
</protein>
<dbReference type="InterPro" id="IPR003615">
    <property type="entry name" value="HNH_nuc"/>
</dbReference>
<proteinExistence type="predicted"/>
<evidence type="ECO:0000313" key="2">
    <source>
        <dbReference type="EMBL" id="CDX27325.1"/>
    </source>
</evidence>
<dbReference type="EMBL" id="CCMZ01000059">
    <property type="protein sequence ID" value="CDX27325.1"/>
    <property type="molecule type" value="Genomic_DNA"/>
</dbReference>
<organism evidence="2 3">
    <name type="scientific">Mesorhizobium plurifarium</name>
    <dbReference type="NCBI Taxonomy" id="69974"/>
    <lineage>
        <taxon>Bacteria</taxon>
        <taxon>Pseudomonadati</taxon>
        <taxon>Pseudomonadota</taxon>
        <taxon>Alphaproteobacteria</taxon>
        <taxon>Hyphomicrobiales</taxon>
        <taxon>Phyllobacteriaceae</taxon>
        <taxon>Mesorhizobium</taxon>
    </lineage>
</organism>